<dbReference type="Proteomes" id="UP000031036">
    <property type="component" value="Unassembled WGS sequence"/>
</dbReference>
<dbReference type="Pfam" id="PF24338">
    <property type="entry name" value="DUF7506"/>
    <property type="match status" value="1"/>
</dbReference>
<dbReference type="Pfam" id="PF24341">
    <property type="entry name" value="OB_DEPS-1_6th"/>
    <property type="match status" value="1"/>
</dbReference>
<dbReference type="EMBL" id="JPKZ01001747">
    <property type="protein sequence ID" value="KHN80422.1"/>
    <property type="molecule type" value="Genomic_DNA"/>
</dbReference>
<keyword evidence="5" id="KW-1185">Reference proteome</keyword>
<feature type="domain" description="P-granule-associated protein DEPS-1 second OB-fold" evidence="3">
    <location>
        <begin position="147"/>
        <end position="226"/>
    </location>
</feature>
<evidence type="ECO:0000259" key="2">
    <source>
        <dbReference type="Pfam" id="PF24341"/>
    </source>
</evidence>
<name>A0A0B2VG81_TOXCA</name>
<organism evidence="4 5">
    <name type="scientific">Toxocara canis</name>
    <name type="common">Canine roundworm</name>
    <dbReference type="NCBI Taxonomy" id="6265"/>
    <lineage>
        <taxon>Eukaryota</taxon>
        <taxon>Metazoa</taxon>
        <taxon>Ecdysozoa</taxon>
        <taxon>Nematoda</taxon>
        <taxon>Chromadorea</taxon>
        <taxon>Rhabditida</taxon>
        <taxon>Spirurina</taxon>
        <taxon>Ascaridomorpha</taxon>
        <taxon>Ascaridoidea</taxon>
        <taxon>Toxocaridae</taxon>
        <taxon>Toxocara</taxon>
    </lineage>
</organism>
<dbReference type="STRING" id="6265.A0A0B2VG81"/>
<feature type="domain" description="P-granule-associated protein DEPS-1 sixth OB-fold" evidence="2">
    <location>
        <begin position="426"/>
        <end position="491"/>
    </location>
</feature>
<dbReference type="AlphaFoldDB" id="A0A0B2VG81"/>
<gene>
    <name evidence="4" type="ORF">Tcan_09729</name>
</gene>
<dbReference type="OrthoDB" id="5827110at2759"/>
<protein>
    <submittedName>
        <fullName evidence="4">Uncharacterized protein</fullName>
    </submittedName>
</protein>
<evidence type="ECO:0000313" key="5">
    <source>
        <dbReference type="Proteomes" id="UP000031036"/>
    </source>
</evidence>
<dbReference type="InterPro" id="IPR057144">
    <property type="entry name" value="OB_DEPS-1_6th"/>
</dbReference>
<accession>A0A0B2VG81</accession>
<comment type="caution">
    <text evidence="4">The sequence shown here is derived from an EMBL/GenBank/DDBJ whole genome shotgun (WGS) entry which is preliminary data.</text>
</comment>
<dbReference type="Pfam" id="PF24342">
    <property type="entry name" value="OB_DEPS-1_2nd"/>
    <property type="match status" value="1"/>
</dbReference>
<proteinExistence type="predicted"/>
<feature type="domain" description="DUF7506" evidence="1">
    <location>
        <begin position="268"/>
        <end position="338"/>
    </location>
</feature>
<evidence type="ECO:0000313" key="4">
    <source>
        <dbReference type="EMBL" id="KHN80422.1"/>
    </source>
</evidence>
<reference evidence="4 5" key="1">
    <citation type="submission" date="2014-11" db="EMBL/GenBank/DDBJ databases">
        <title>Genetic blueprint of the zoonotic pathogen Toxocara canis.</title>
        <authorList>
            <person name="Zhu X.-Q."/>
            <person name="Korhonen P.K."/>
            <person name="Cai H."/>
            <person name="Young N.D."/>
            <person name="Nejsum P."/>
            <person name="von Samson-Himmelstjerna G."/>
            <person name="Boag P.R."/>
            <person name="Tan P."/>
            <person name="Li Q."/>
            <person name="Min J."/>
            <person name="Yang Y."/>
            <person name="Wang X."/>
            <person name="Fang X."/>
            <person name="Hall R.S."/>
            <person name="Hofmann A."/>
            <person name="Sternberg P.W."/>
            <person name="Jex A.R."/>
            <person name="Gasser R.B."/>
        </authorList>
    </citation>
    <scope>NUCLEOTIDE SEQUENCE [LARGE SCALE GENOMIC DNA]</scope>
    <source>
        <strain evidence="4">PN_DK_2014</strain>
    </source>
</reference>
<dbReference type="InterPro" id="IPR057143">
    <property type="entry name" value="OB_DEPS-1_2nd"/>
</dbReference>
<dbReference type="InterPro" id="IPR055929">
    <property type="entry name" value="DUF7506"/>
</dbReference>
<evidence type="ECO:0000259" key="3">
    <source>
        <dbReference type="Pfam" id="PF24342"/>
    </source>
</evidence>
<evidence type="ECO:0000259" key="1">
    <source>
        <dbReference type="Pfam" id="PF24338"/>
    </source>
</evidence>
<sequence length="494" mass="56123">MEVACFELRHKTFSGLKNWRRVFESSLVEAFDLHSLQISSEFHALPVQGIEVSKHRGVMQEERVCGLVVSGPKLVYPFVMQAVFVDSGSPVLFTRRRDFTSYRFSSNQTRKQMEKVDREKSLVPGDWIEFSMPRKGDILDYEKVFPLCKSRVVDRHLQVEAICVFSPWTGHEGKTCVSELFGCFIVPVEISDRFLSDVAFRCWLFVDVDEMTLKVMFGNYISVADDQSFVQATPWNRGDPRFALQVEQEEQTCISKSSVHCSDLPSQLEVYVKSAGLPFGYFWTKNKQLGIVHDPEGLLSAVVLSSHNCVFRVYVTDMGPNAFSRFRIKEVASIIGDKCTDRTIDEPVFLEDVMGIAIGNGGVFAPQYGTLRICFGVKSVAGWKNLTSGSWIRFTCASDPRPPFFIVMEWQLVSLQPVRSVRTANGYQFLTSCFFNACLRVLESEIFGFIDDPEQKLPAVYKRGDGAVIRVWVQRGSRRCRTPFIFMSTKDPIS</sequence>